<dbReference type="GO" id="GO:0008017">
    <property type="term" value="F:microtubule binding"/>
    <property type="evidence" value="ECO:0007669"/>
    <property type="project" value="TreeGrafter"/>
</dbReference>
<evidence type="ECO:0000313" key="3">
    <source>
        <dbReference type="Proteomes" id="UP000631114"/>
    </source>
</evidence>
<accession>A0A835LT85</accession>
<comment type="caution">
    <text evidence="2">The sequence shown here is derived from an EMBL/GenBank/DDBJ whole genome shotgun (WGS) entry which is preliminary data.</text>
</comment>
<keyword evidence="1" id="KW-0175">Coiled coil</keyword>
<reference evidence="2 3" key="1">
    <citation type="submission" date="2020-10" db="EMBL/GenBank/DDBJ databases">
        <title>The Coptis chinensis genome and diversification of protoberbering-type alkaloids.</title>
        <authorList>
            <person name="Wang B."/>
            <person name="Shu S."/>
            <person name="Song C."/>
            <person name="Liu Y."/>
        </authorList>
    </citation>
    <scope>NUCLEOTIDE SEQUENCE [LARGE SCALE GENOMIC DNA]</scope>
    <source>
        <strain evidence="2">HL-2020</strain>
        <tissue evidence="2">Leaf</tissue>
    </source>
</reference>
<dbReference type="OrthoDB" id="3176171at2759"/>
<evidence type="ECO:0000313" key="2">
    <source>
        <dbReference type="EMBL" id="KAF9604027.1"/>
    </source>
</evidence>
<keyword evidence="3" id="KW-1185">Reference proteome</keyword>
<dbReference type="GO" id="GO:0015630">
    <property type="term" value="C:microtubule cytoskeleton"/>
    <property type="evidence" value="ECO:0007669"/>
    <property type="project" value="TreeGrafter"/>
</dbReference>
<dbReference type="AlphaFoldDB" id="A0A835LT85"/>
<dbReference type="PANTHER" id="PTHR47972:SF14">
    <property type="entry name" value="KINESIN-LIKE PROTEIN KIN-14J"/>
    <property type="match status" value="1"/>
</dbReference>
<protein>
    <submittedName>
        <fullName evidence="2">Uncharacterized protein</fullName>
    </submittedName>
</protein>
<evidence type="ECO:0000256" key="1">
    <source>
        <dbReference type="SAM" id="Coils"/>
    </source>
</evidence>
<proteinExistence type="predicted"/>
<dbReference type="GO" id="GO:0007018">
    <property type="term" value="P:microtubule-based movement"/>
    <property type="evidence" value="ECO:0007669"/>
    <property type="project" value="InterPro"/>
</dbReference>
<dbReference type="GO" id="GO:0003777">
    <property type="term" value="F:microtubule motor activity"/>
    <property type="evidence" value="ECO:0007669"/>
    <property type="project" value="InterPro"/>
</dbReference>
<feature type="coiled-coil region" evidence="1">
    <location>
        <begin position="11"/>
        <end position="70"/>
    </location>
</feature>
<dbReference type="PANTHER" id="PTHR47972">
    <property type="entry name" value="KINESIN-LIKE PROTEIN KLP-3"/>
    <property type="match status" value="1"/>
</dbReference>
<sequence length="164" mass="19594">MKEKDLSDLEISKLKQELESTMKTYDQHRLQLEAQAKEAQIELEERLKELDHLLKDSRKKEKELEEFSESKTHSWKRKELTYRKFADFQSNALQELRVASEGIKHEVIKTNESYFDEFSRLGVKLRGLTDATQNYHTILEENRRLYNEVQDLKGALDIYYCFIT</sequence>
<dbReference type="EMBL" id="JADFTS010000005">
    <property type="protein sequence ID" value="KAF9604027.1"/>
    <property type="molecule type" value="Genomic_DNA"/>
</dbReference>
<organism evidence="2 3">
    <name type="scientific">Coptis chinensis</name>
    <dbReference type="NCBI Taxonomy" id="261450"/>
    <lineage>
        <taxon>Eukaryota</taxon>
        <taxon>Viridiplantae</taxon>
        <taxon>Streptophyta</taxon>
        <taxon>Embryophyta</taxon>
        <taxon>Tracheophyta</taxon>
        <taxon>Spermatophyta</taxon>
        <taxon>Magnoliopsida</taxon>
        <taxon>Ranunculales</taxon>
        <taxon>Ranunculaceae</taxon>
        <taxon>Coptidoideae</taxon>
        <taxon>Coptis</taxon>
    </lineage>
</organism>
<dbReference type="Proteomes" id="UP000631114">
    <property type="component" value="Unassembled WGS sequence"/>
</dbReference>
<dbReference type="InterPro" id="IPR027640">
    <property type="entry name" value="Kinesin-like_fam"/>
</dbReference>
<gene>
    <name evidence="2" type="ORF">IFM89_001387</name>
</gene>
<name>A0A835LT85_9MAGN</name>